<proteinExistence type="predicted"/>
<name>A0AAN7UIZ3_9PEZI</name>
<comment type="caution">
    <text evidence="1">The sequence shown here is derived from an EMBL/GenBank/DDBJ whole genome shotgun (WGS) entry which is preliminary data.</text>
</comment>
<reference evidence="1 2" key="1">
    <citation type="submission" date="2023-10" db="EMBL/GenBank/DDBJ databases">
        <title>Draft genome sequence of Xylaria bambusicola isolate GMP-LS, the root and basal stem rot pathogen of sugarcane in Indonesia.</title>
        <authorList>
            <person name="Selvaraj P."/>
            <person name="Muralishankar V."/>
            <person name="Muruganantham S."/>
            <person name="Sp S."/>
            <person name="Haryani S."/>
            <person name="Lau K.J.X."/>
            <person name="Naqvi N.I."/>
        </authorList>
    </citation>
    <scope>NUCLEOTIDE SEQUENCE [LARGE SCALE GENOMIC DNA]</scope>
    <source>
        <strain evidence="1">GMP-LS</strain>
    </source>
</reference>
<organism evidence="1 2">
    <name type="scientific">Xylaria bambusicola</name>
    <dbReference type="NCBI Taxonomy" id="326684"/>
    <lineage>
        <taxon>Eukaryota</taxon>
        <taxon>Fungi</taxon>
        <taxon>Dikarya</taxon>
        <taxon>Ascomycota</taxon>
        <taxon>Pezizomycotina</taxon>
        <taxon>Sordariomycetes</taxon>
        <taxon>Xylariomycetidae</taxon>
        <taxon>Xylariales</taxon>
        <taxon>Xylariaceae</taxon>
        <taxon>Xylaria</taxon>
    </lineage>
</organism>
<dbReference type="EMBL" id="JAWHQM010000004">
    <property type="protein sequence ID" value="KAK5626911.1"/>
    <property type="molecule type" value="Genomic_DNA"/>
</dbReference>
<protein>
    <submittedName>
        <fullName evidence="1">Uncharacterized protein</fullName>
    </submittedName>
</protein>
<dbReference type="AlphaFoldDB" id="A0AAN7UIZ3"/>
<keyword evidence="2" id="KW-1185">Reference proteome</keyword>
<gene>
    <name evidence="1" type="ORF">RRF57_002626</name>
</gene>
<evidence type="ECO:0000313" key="2">
    <source>
        <dbReference type="Proteomes" id="UP001305414"/>
    </source>
</evidence>
<dbReference type="Proteomes" id="UP001305414">
    <property type="component" value="Unassembled WGS sequence"/>
</dbReference>
<evidence type="ECO:0000313" key="1">
    <source>
        <dbReference type="EMBL" id="KAK5626911.1"/>
    </source>
</evidence>
<sequence length="74" mass="8392">MCDVGGLSRHDSEDVLWPTLAAFRATSISWDPIIGPNLTLRYQPSGMSSLSTDPAQAPVAFSLWWLWEWLWGWL</sequence>
<accession>A0AAN7UIZ3</accession>